<feature type="transmembrane region" description="Helical" evidence="1">
    <location>
        <begin position="110"/>
        <end position="130"/>
    </location>
</feature>
<dbReference type="Pfam" id="PF04773">
    <property type="entry name" value="FecR"/>
    <property type="match status" value="1"/>
</dbReference>
<keyword evidence="1" id="KW-1133">Transmembrane helix</keyword>
<proteinExistence type="predicted"/>
<evidence type="ECO:0000256" key="1">
    <source>
        <dbReference type="SAM" id="Phobius"/>
    </source>
</evidence>
<reference evidence="4 5" key="1">
    <citation type="submission" date="2018-11" db="EMBL/GenBank/DDBJ databases">
        <authorList>
            <person name="Zhou Z."/>
            <person name="Wang G."/>
        </authorList>
    </citation>
    <scope>NUCLEOTIDE SEQUENCE [LARGE SCALE GENOMIC DNA]</scope>
    <source>
        <strain evidence="4 5">KCTC42998</strain>
    </source>
</reference>
<dbReference type="PANTHER" id="PTHR30273">
    <property type="entry name" value="PERIPLASMIC SIGNAL SENSOR AND SIGMA FACTOR ACTIVATOR FECR-RELATED"/>
    <property type="match status" value="1"/>
</dbReference>
<dbReference type="InterPro" id="IPR006860">
    <property type="entry name" value="FecR"/>
</dbReference>
<feature type="domain" description="Protein FecR C-terminal" evidence="3">
    <location>
        <begin position="300"/>
        <end position="367"/>
    </location>
</feature>
<dbReference type="PANTHER" id="PTHR30273:SF2">
    <property type="entry name" value="PROTEIN FECR"/>
    <property type="match status" value="1"/>
</dbReference>
<dbReference type="Proteomes" id="UP000274271">
    <property type="component" value="Unassembled WGS sequence"/>
</dbReference>
<evidence type="ECO:0000313" key="4">
    <source>
        <dbReference type="EMBL" id="RRB12796.1"/>
    </source>
</evidence>
<dbReference type="Gene3D" id="3.55.50.30">
    <property type="match status" value="1"/>
</dbReference>
<accession>A0A3P1CIA9</accession>
<organism evidence="4 5">
    <name type="scientific">Larkinella knui</name>
    <dbReference type="NCBI Taxonomy" id="2025310"/>
    <lineage>
        <taxon>Bacteria</taxon>
        <taxon>Pseudomonadati</taxon>
        <taxon>Bacteroidota</taxon>
        <taxon>Cytophagia</taxon>
        <taxon>Cytophagales</taxon>
        <taxon>Spirosomataceae</taxon>
        <taxon>Larkinella</taxon>
    </lineage>
</organism>
<keyword evidence="1" id="KW-0472">Membrane</keyword>
<dbReference type="InterPro" id="IPR012373">
    <property type="entry name" value="Ferrdict_sens_TM"/>
</dbReference>
<gene>
    <name evidence="4" type="ORF">EHT87_21710</name>
</gene>
<dbReference type="EMBL" id="RQJP01000004">
    <property type="protein sequence ID" value="RRB12796.1"/>
    <property type="molecule type" value="Genomic_DNA"/>
</dbReference>
<dbReference type="OrthoDB" id="1493027at2"/>
<dbReference type="AlphaFoldDB" id="A0A3P1CIA9"/>
<keyword evidence="5" id="KW-1185">Reference proteome</keyword>
<evidence type="ECO:0000259" key="2">
    <source>
        <dbReference type="Pfam" id="PF04773"/>
    </source>
</evidence>
<dbReference type="Pfam" id="PF16344">
    <property type="entry name" value="FecR_C"/>
    <property type="match status" value="1"/>
</dbReference>
<keyword evidence="1" id="KW-0812">Transmembrane</keyword>
<dbReference type="InterPro" id="IPR032508">
    <property type="entry name" value="FecR_C"/>
</dbReference>
<protein>
    <submittedName>
        <fullName evidence="4">FecR family protein</fullName>
    </submittedName>
</protein>
<evidence type="ECO:0000313" key="5">
    <source>
        <dbReference type="Proteomes" id="UP000274271"/>
    </source>
</evidence>
<feature type="domain" description="FecR protein" evidence="2">
    <location>
        <begin position="161"/>
        <end position="247"/>
    </location>
</feature>
<dbReference type="PIRSF" id="PIRSF018266">
    <property type="entry name" value="FecR"/>
    <property type="match status" value="1"/>
</dbReference>
<dbReference type="Gene3D" id="2.60.120.1440">
    <property type="match status" value="1"/>
</dbReference>
<name>A0A3P1CIA9_9BACT</name>
<dbReference type="RefSeq" id="WP_124908745.1">
    <property type="nucleotide sequence ID" value="NZ_RQJP01000004.1"/>
</dbReference>
<comment type="caution">
    <text evidence="4">The sequence shown here is derived from an EMBL/GenBank/DDBJ whole genome shotgun (WGS) entry which is preliminary data.</text>
</comment>
<sequence>MKAARSRPFLLKPDDVQPQDLIENESFRRWVFRPTETDTAYWEAWVAGNPENRENAELARQFLLSAKGDLPPLSDQSVTTNVGRMMAAVAVDNDDANEIPLPQSRWNRRWALTAVAASVLIALLGGAWLLRNYNRAVSGAEPVAQQPTIRMLSVMNEKTQPRLVRLSDGSMVRLQPQARIRFPESFAATIREVHLSGTAFFEVTKNPQKPFLVYANSLTTRVVGTSFTIYAPAKGAATRVVVRTGRVAVYPSPNKSAPTTKSTVLLTANQQATYRQGDVRPEKEEVENQERTAASLLKSRFSFRRTPLVQVFHTLEQTYGIRVVYDAGAVTHCTLTAQLDDQSLFEKLDVITASTGSSYDLTDDGTIRIRPGSGCQ</sequence>
<dbReference type="GO" id="GO:0016989">
    <property type="term" value="F:sigma factor antagonist activity"/>
    <property type="evidence" value="ECO:0007669"/>
    <property type="project" value="TreeGrafter"/>
</dbReference>
<evidence type="ECO:0000259" key="3">
    <source>
        <dbReference type="Pfam" id="PF16344"/>
    </source>
</evidence>